<evidence type="ECO:0008006" key="3">
    <source>
        <dbReference type="Google" id="ProtNLM"/>
    </source>
</evidence>
<dbReference type="Gene3D" id="2.60.120.620">
    <property type="entry name" value="q2cbj1_9rhob like domain"/>
    <property type="match status" value="1"/>
</dbReference>
<evidence type="ECO:0000313" key="2">
    <source>
        <dbReference type="Proteomes" id="UP000683360"/>
    </source>
</evidence>
<name>A0A8S3RVS2_MYTED</name>
<dbReference type="Proteomes" id="UP000683360">
    <property type="component" value="Unassembled WGS sequence"/>
</dbReference>
<sequence length="343" mass="39997">MKYLLQGNTAEVVRELETKGYSVIPNVLTDKECEKYISIYKAWVERFGDERPYWDKSLMQQYRLSHCEPTWNVRLASKPVFASIWKTDKLLTSMDGIAIGEPPELRNTDFGDPNSNWFHMDQGSWREGLHVYQGAVYLEETTETDYCFRVLENSIQFHKEFYESFPKAVIEAAGEDFYRLTKEHFDWYLSKGCKIKKVPVPKGGIVLWDSRTIHDNKAPIFGRPNSDRWRFVVFVCMAPAVWATERDIEMKKKAYNEMVATAHWPSQGVWTFPKTSEREATKKFAHLEIIEELPEVAKTKEVLQMVGIEKYDFDDGLPNDPGWNPKWSVDPNTQKIKSSVYFA</sequence>
<reference evidence="1" key="1">
    <citation type="submission" date="2021-03" db="EMBL/GenBank/DDBJ databases">
        <authorList>
            <person name="Bekaert M."/>
        </authorList>
    </citation>
    <scope>NUCLEOTIDE SEQUENCE</scope>
</reference>
<dbReference type="InterPro" id="IPR008775">
    <property type="entry name" value="Phytyl_CoA_dOase-like"/>
</dbReference>
<organism evidence="1 2">
    <name type="scientific">Mytilus edulis</name>
    <name type="common">Blue mussel</name>
    <dbReference type="NCBI Taxonomy" id="6550"/>
    <lineage>
        <taxon>Eukaryota</taxon>
        <taxon>Metazoa</taxon>
        <taxon>Spiralia</taxon>
        <taxon>Lophotrochozoa</taxon>
        <taxon>Mollusca</taxon>
        <taxon>Bivalvia</taxon>
        <taxon>Autobranchia</taxon>
        <taxon>Pteriomorphia</taxon>
        <taxon>Mytilida</taxon>
        <taxon>Mytiloidea</taxon>
        <taxon>Mytilidae</taxon>
        <taxon>Mytilinae</taxon>
        <taxon>Mytilus</taxon>
    </lineage>
</organism>
<evidence type="ECO:0000313" key="1">
    <source>
        <dbReference type="EMBL" id="CAG2210835.1"/>
    </source>
</evidence>
<comment type="caution">
    <text evidence="1">The sequence shown here is derived from an EMBL/GenBank/DDBJ whole genome shotgun (WGS) entry which is preliminary data.</text>
</comment>
<gene>
    <name evidence="1" type="ORF">MEDL_24814</name>
</gene>
<dbReference type="PANTHER" id="PTHR31630">
    <property type="entry name" value="PHYTANOYL-COA DIOXYGENASE-RELATED-RELATED"/>
    <property type="match status" value="1"/>
</dbReference>
<proteinExistence type="predicted"/>
<accession>A0A8S3RVS2</accession>
<dbReference type="SUPFAM" id="SSF51197">
    <property type="entry name" value="Clavaminate synthase-like"/>
    <property type="match status" value="1"/>
</dbReference>
<protein>
    <recommendedName>
        <fullName evidence="3">Phytanoyl-CoA dioxygenase</fullName>
    </recommendedName>
</protein>
<dbReference type="OrthoDB" id="445007at2759"/>
<dbReference type="PANTHER" id="PTHR31630:SF6">
    <property type="entry name" value="PHYTANOYL-COA DIOXYGENASE-RELATED"/>
    <property type="match status" value="1"/>
</dbReference>
<keyword evidence="2" id="KW-1185">Reference proteome</keyword>
<dbReference type="Pfam" id="PF05721">
    <property type="entry name" value="PhyH"/>
    <property type="match status" value="1"/>
</dbReference>
<dbReference type="AlphaFoldDB" id="A0A8S3RVS2"/>
<dbReference type="EMBL" id="CAJPWZ010001244">
    <property type="protein sequence ID" value="CAG2210835.1"/>
    <property type="molecule type" value="Genomic_DNA"/>
</dbReference>